<dbReference type="GO" id="GO:0044772">
    <property type="term" value="P:mitotic cell cycle phase transition"/>
    <property type="evidence" value="ECO:0007669"/>
    <property type="project" value="InterPro"/>
</dbReference>
<dbReference type="EnsemblPlants" id="Ma07_t02690.1">
    <property type="protein sequence ID" value="Ma07_p02690.1"/>
    <property type="gene ID" value="Ma07_g02690"/>
</dbReference>
<dbReference type="InterPro" id="IPR039361">
    <property type="entry name" value="Cyclin"/>
</dbReference>
<accession>A0A804JRF0</accession>
<dbReference type="KEGG" id="mus:103991131"/>
<organism evidence="6 7">
    <name type="scientific">Musa acuminata subsp. malaccensis</name>
    <name type="common">Wild banana</name>
    <name type="synonym">Musa malaccensis</name>
    <dbReference type="NCBI Taxonomy" id="214687"/>
    <lineage>
        <taxon>Eukaryota</taxon>
        <taxon>Viridiplantae</taxon>
        <taxon>Streptophyta</taxon>
        <taxon>Embryophyta</taxon>
        <taxon>Tracheophyta</taxon>
        <taxon>Spermatophyta</taxon>
        <taxon>Magnoliopsida</taxon>
        <taxon>Liliopsida</taxon>
        <taxon>Zingiberales</taxon>
        <taxon>Musaceae</taxon>
        <taxon>Musa</taxon>
    </lineage>
</organism>
<dbReference type="InParanoid" id="A0A804JRF0"/>
<sequence length="187" mass="21372">MPRHVVPPSKLLSGSIMPPILAADGDLSVLYAQEEGRPCEYMDFQVDIDEKKRSIVADRLIEVHHNYELLPETLYLTFQILDRYLSKERVLGTELLLVGVSARKVHISCLLTQVLLLPFPLMMSRETCMLIVPCVRNVDYGEVSYHVYTKEQILAKEKAIAKALGWNLSVPTQYVFLVRFLESSHVR</sequence>
<dbReference type="InterPro" id="IPR006671">
    <property type="entry name" value="Cyclin_N"/>
</dbReference>
<keyword evidence="7" id="KW-1185">Reference proteome</keyword>
<dbReference type="PIRSF" id="PIRSF001771">
    <property type="entry name" value="Cyclin_A_B_D_E"/>
    <property type="match status" value="1"/>
</dbReference>
<proteinExistence type="inferred from homology"/>
<dbReference type="Proteomes" id="UP000012960">
    <property type="component" value="Unplaced"/>
</dbReference>
<dbReference type="PANTHER" id="PTHR10177">
    <property type="entry name" value="CYCLINS"/>
    <property type="match status" value="1"/>
</dbReference>
<keyword evidence="3" id="KW-0195">Cyclin</keyword>
<name>A0A804JRF0_MUSAM</name>
<keyword evidence="1" id="KW-0132">Cell division</keyword>
<dbReference type="Pfam" id="PF00134">
    <property type="entry name" value="Cyclin_N"/>
    <property type="match status" value="1"/>
</dbReference>
<reference evidence="6" key="2">
    <citation type="submission" date="2021-05" db="UniProtKB">
        <authorList>
            <consortium name="EnsemblPlants"/>
        </authorList>
    </citation>
    <scope>IDENTIFICATION</scope>
    <source>
        <strain evidence="6">subsp. malaccensis</strain>
    </source>
</reference>
<feature type="domain" description="Cyclin-like" evidence="4">
    <location>
        <begin position="58"/>
        <end position="162"/>
    </location>
</feature>
<evidence type="ECO:0000313" key="5">
    <source>
        <dbReference type="EMBL" id="CAG1855430.1"/>
    </source>
</evidence>
<dbReference type="Gramene" id="Ma07_t02690.1">
    <property type="protein sequence ID" value="Ma07_p02690.1"/>
    <property type="gene ID" value="Ma07_g02690"/>
</dbReference>
<dbReference type="OrthoDB" id="5590282at2759"/>
<evidence type="ECO:0000256" key="2">
    <source>
        <dbReference type="ARBA" id="ARBA00023306"/>
    </source>
</evidence>
<dbReference type="Gene3D" id="1.10.472.10">
    <property type="entry name" value="Cyclin-like"/>
    <property type="match status" value="3"/>
</dbReference>
<dbReference type="InterPro" id="IPR013763">
    <property type="entry name" value="Cyclin-like_dom"/>
</dbReference>
<gene>
    <name evidence="5" type="ORF">GSMUA_52080.1</name>
</gene>
<evidence type="ECO:0000256" key="1">
    <source>
        <dbReference type="ARBA" id="ARBA00022618"/>
    </source>
</evidence>
<dbReference type="GO" id="GO:0016538">
    <property type="term" value="F:cyclin-dependent protein serine/threonine kinase regulator activity"/>
    <property type="evidence" value="ECO:0007669"/>
    <property type="project" value="InterPro"/>
</dbReference>
<dbReference type="InterPro" id="IPR046965">
    <property type="entry name" value="Cyclin_A/B-like"/>
</dbReference>
<dbReference type="SUPFAM" id="SSF47954">
    <property type="entry name" value="Cyclin-like"/>
    <property type="match status" value="1"/>
</dbReference>
<dbReference type="InterPro" id="IPR036915">
    <property type="entry name" value="Cyclin-like_sf"/>
</dbReference>
<evidence type="ECO:0000313" key="6">
    <source>
        <dbReference type="EnsemblPlants" id="Ma07_p02690.1"/>
    </source>
</evidence>
<comment type="similarity">
    <text evidence="3">Belongs to the cyclin family.</text>
</comment>
<evidence type="ECO:0000256" key="3">
    <source>
        <dbReference type="RuleBase" id="RU000383"/>
    </source>
</evidence>
<dbReference type="SMART" id="SM00385">
    <property type="entry name" value="CYCLIN"/>
    <property type="match status" value="1"/>
</dbReference>
<dbReference type="AlphaFoldDB" id="A0A804JRF0"/>
<reference evidence="5" key="1">
    <citation type="submission" date="2021-03" db="EMBL/GenBank/DDBJ databases">
        <authorList>
            <consortium name="Genoscope - CEA"/>
            <person name="William W."/>
        </authorList>
    </citation>
    <scope>NUCLEOTIDE SEQUENCE</scope>
    <source>
        <strain evidence="5">Doubled-haploid Pahang</strain>
    </source>
</reference>
<dbReference type="GO" id="GO:0051301">
    <property type="term" value="P:cell division"/>
    <property type="evidence" value="ECO:0007669"/>
    <property type="project" value="UniProtKB-KW"/>
</dbReference>
<evidence type="ECO:0000259" key="4">
    <source>
        <dbReference type="SMART" id="SM00385"/>
    </source>
</evidence>
<keyword evidence="2" id="KW-0131">Cell cycle</keyword>
<dbReference type="EMBL" id="HG996473">
    <property type="protein sequence ID" value="CAG1855430.1"/>
    <property type="molecule type" value="Genomic_DNA"/>
</dbReference>
<evidence type="ECO:0000313" key="7">
    <source>
        <dbReference type="Proteomes" id="UP000012960"/>
    </source>
</evidence>
<protein>
    <submittedName>
        <fullName evidence="5">(wild Malaysian banana) hypothetical protein</fullName>
    </submittedName>
</protein>